<sequence>MHVILLKQKDHGRWTDTRTLNMEPSFGKPLDIHFVSSTDSPEFARLNWALNHSSIIGLDAEWKPVRAHQPTFPTVLLLQIACRLNSDDSTQEQAESIVFLLDLSEILLPSIYELLRDVFVSPDILKLGFRFKQDMVYLSSTFRSQGCDSGFDRVEPFLDIATIYSHLHHKQTRRKTKGTKSLSFICEELVGISLSKELQCSDWSVRPLTEDQRIYAAVDAVCLIEIFDFFQQKVIKEGAFQNVTELNGLSLNLGLKQILREATNPAIVLSSTTFCEAVEMVRATIIEYPQRLHAEQGASFRKSSRDTRPMDYMLLQIVREYGDKIILTESDGKPRTSRRKGKRKASTGFKCKEERVYDTDEWQGPAPWDSLLGGDGSPKFLCDVMVEGLAKHLRCVGIDAAVPYSRKPETRELIDQAIKEKRVLLTRDAKLLRHEYLLRNQIYRVKSLLKNDQLIEVIETFELKICEDQLMSRCTKCNGRFIQKPLSIEEAMEAAKGFQVIPNCLFDRNIHFWQCTDCNQLYWEGTQYHNAVQKFIDVCKINSTA</sequence>
<evidence type="ECO:0000313" key="1">
    <source>
        <dbReference type="EMBL" id="KAI3720566.1"/>
    </source>
</evidence>
<reference evidence="1 2" key="2">
    <citation type="journal article" date="2022" name="Mol. Ecol. Resour.">
        <title>The genomes of chicory, endive, great burdock and yacon provide insights into Asteraceae paleo-polyploidization history and plant inulin production.</title>
        <authorList>
            <person name="Fan W."/>
            <person name="Wang S."/>
            <person name="Wang H."/>
            <person name="Wang A."/>
            <person name="Jiang F."/>
            <person name="Liu H."/>
            <person name="Zhao H."/>
            <person name="Xu D."/>
            <person name="Zhang Y."/>
        </authorList>
    </citation>
    <scope>NUCLEOTIDE SEQUENCE [LARGE SCALE GENOMIC DNA]</scope>
    <source>
        <strain evidence="2">cv. Punajuju</strain>
        <tissue evidence="1">Leaves</tissue>
    </source>
</reference>
<organism evidence="1 2">
    <name type="scientific">Cichorium intybus</name>
    <name type="common">Chicory</name>
    <dbReference type="NCBI Taxonomy" id="13427"/>
    <lineage>
        <taxon>Eukaryota</taxon>
        <taxon>Viridiplantae</taxon>
        <taxon>Streptophyta</taxon>
        <taxon>Embryophyta</taxon>
        <taxon>Tracheophyta</taxon>
        <taxon>Spermatophyta</taxon>
        <taxon>Magnoliopsida</taxon>
        <taxon>eudicotyledons</taxon>
        <taxon>Gunneridae</taxon>
        <taxon>Pentapetalae</taxon>
        <taxon>asterids</taxon>
        <taxon>campanulids</taxon>
        <taxon>Asterales</taxon>
        <taxon>Asteraceae</taxon>
        <taxon>Cichorioideae</taxon>
        <taxon>Cichorieae</taxon>
        <taxon>Cichoriinae</taxon>
        <taxon>Cichorium</taxon>
    </lineage>
</organism>
<evidence type="ECO:0000313" key="2">
    <source>
        <dbReference type="Proteomes" id="UP001055811"/>
    </source>
</evidence>
<protein>
    <submittedName>
        <fullName evidence="1">Uncharacterized protein</fullName>
    </submittedName>
</protein>
<dbReference type="Proteomes" id="UP001055811">
    <property type="component" value="Linkage Group LG06"/>
</dbReference>
<accession>A0ACB9BFK5</accession>
<proteinExistence type="predicted"/>
<dbReference type="EMBL" id="CM042014">
    <property type="protein sequence ID" value="KAI3720566.1"/>
    <property type="molecule type" value="Genomic_DNA"/>
</dbReference>
<name>A0ACB9BFK5_CICIN</name>
<comment type="caution">
    <text evidence="1">The sequence shown here is derived from an EMBL/GenBank/DDBJ whole genome shotgun (WGS) entry which is preliminary data.</text>
</comment>
<keyword evidence="2" id="KW-1185">Reference proteome</keyword>
<reference evidence="2" key="1">
    <citation type="journal article" date="2022" name="Mol. Ecol. Resour.">
        <title>The genomes of chicory, endive, great burdock and yacon provide insights into Asteraceae palaeo-polyploidization history and plant inulin production.</title>
        <authorList>
            <person name="Fan W."/>
            <person name="Wang S."/>
            <person name="Wang H."/>
            <person name="Wang A."/>
            <person name="Jiang F."/>
            <person name="Liu H."/>
            <person name="Zhao H."/>
            <person name="Xu D."/>
            <person name="Zhang Y."/>
        </authorList>
    </citation>
    <scope>NUCLEOTIDE SEQUENCE [LARGE SCALE GENOMIC DNA]</scope>
    <source>
        <strain evidence="2">cv. Punajuju</strain>
    </source>
</reference>
<gene>
    <name evidence="1" type="ORF">L2E82_31555</name>
</gene>